<protein>
    <recommendedName>
        <fullName evidence="4">Polysaccharide chain length determinant N-terminal domain-containing protein</fullName>
    </recommendedName>
</protein>
<dbReference type="AlphaFoldDB" id="A0A934KC10"/>
<evidence type="ECO:0008006" key="4">
    <source>
        <dbReference type="Google" id="ProtNLM"/>
    </source>
</evidence>
<evidence type="ECO:0000313" key="2">
    <source>
        <dbReference type="EMBL" id="MBJ7599618.1"/>
    </source>
</evidence>
<keyword evidence="1" id="KW-0472">Membrane</keyword>
<accession>A0A934KC10</accession>
<dbReference type="PANTHER" id="PTHR32309">
    <property type="entry name" value="TYROSINE-PROTEIN KINASE"/>
    <property type="match status" value="1"/>
</dbReference>
<comment type="caution">
    <text evidence="2">The sequence shown here is derived from an EMBL/GenBank/DDBJ whole genome shotgun (WGS) entry which is preliminary data.</text>
</comment>
<dbReference type="Proteomes" id="UP000612893">
    <property type="component" value="Unassembled WGS sequence"/>
</dbReference>
<keyword evidence="3" id="KW-1185">Reference proteome</keyword>
<feature type="transmembrane region" description="Helical" evidence="1">
    <location>
        <begin position="265"/>
        <end position="285"/>
    </location>
</feature>
<dbReference type="PANTHER" id="PTHR32309:SF31">
    <property type="entry name" value="CAPSULAR EXOPOLYSACCHARIDE FAMILY"/>
    <property type="match status" value="1"/>
</dbReference>
<reference evidence="2" key="1">
    <citation type="submission" date="2020-10" db="EMBL/GenBank/DDBJ databases">
        <title>Ca. Dormibacterota MAGs.</title>
        <authorList>
            <person name="Montgomery K."/>
        </authorList>
    </citation>
    <scope>NUCLEOTIDE SEQUENCE [LARGE SCALE GENOMIC DNA]</scope>
    <source>
        <strain evidence="2">SC8812_S17_10</strain>
    </source>
</reference>
<evidence type="ECO:0000256" key="1">
    <source>
        <dbReference type="SAM" id="Phobius"/>
    </source>
</evidence>
<feature type="transmembrane region" description="Helical" evidence="1">
    <location>
        <begin position="12"/>
        <end position="34"/>
    </location>
</feature>
<keyword evidence="1" id="KW-0812">Transmembrane</keyword>
<gene>
    <name evidence="2" type="ORF">JF922_16260</name>
</gene>
<keyword evidence="1" id="KW-1133">Transmembrane helix</keyword>
<evidence type="ECO:0000313" key="3">
    <source>
        <dbReference type="Proteomes" id="UP000612893"/>
    </source>
</evidence>
<dbReference type="RefSeq" id="WP_338203171.1">
    <property type="nucleotide sequence ID" value="NZ_JAEKNR010000164.1"/>
</dbReference>
<dbReference type="EMBL" id="JAEKNR010000164">
    <property type="protein sequence ID" value="MBJ7599618.1"/>
    <property type="molecule type" value="Genomic_DNA"/>
</dbReference>
<proteinExistence type="predicted"/>
<organism evidence="2 3">
    <name type="scientific">Candidatus Nephthysia bennettiae</name>
    <dbReference type="NCBI Taxonomy" id="3127016"/>
    <lineage>
        <taxon>Bacteria</taxon>
        <taxon>Bacillati</taxon>
        <taxon>Candidatus Dormiibacterota</taxon>
        <taxon>Candidatus Dormibacteria</taxon>
        <taxon>Candidatus Dormibacterales</taxon>
        <taxon>Candidatus Dormibacteraceae</taxon>
        <taxon>Candidatus Nephthysia</taxon>
    </lineage>
</organism>
<name>A0A934KC10_9BACT</name>
<dbReference type="InterPro" id="IPR050445">
    <property type="entry name" value="Bact_polysacc_biosynth/exp"/>
</dbReference>
<sequence>MIHRSLDVAFQYLRWLIVGLLVIPLAVGATSAALDRSQVVSAKIWADKPTYTPKFTSDRFDSFQTPAQVEATLLQEMLATDGFDAEVLAKTEPQYAGWSRAHQLQAAADLRTGFSIDSQGEHLFVISYRATRADHGVTVLKAVIATFSSVVQELEASQVVTAQTVLQGQLDSARQAMNSAAAEAQAYRLGHGLSENAAQTDPAYAQLQGQARTKSDQYLAVLAQVDDAQASRNAVASIQASVFHVVDAPALTPQRISTSTPAVRYSMAAFAAVLVVELLGVYVLARRDPHVRSLEDVRREVGLKPLGSTPVVGTR</sequence>